<organism evidence="1 2">
    <name type="scientific">Aspergillus tamarii</name>
    <dbReference type="NCBI Taxonomy" id="41984"/>
    <lineage>
        <taxon>Eukaryota</taxon>
        <taxon>Fungi</taxon>
        <taxon>Dikarya</taxon>
        <taxon>Ascomycota</taxon>
        <taxon>Pezizomycotina</taxon>
        <taxon>Eurotiomycetes</taxon>
        <taxon>Eurotiomycetidae</taxon>
        <taxon>Eurotiales</taxon>
        <taxon>Aspergillaceae</taxon>
        <taxon>Aspergillus</taxon>
        <taxon>Aspergillus subgen. Circumdati</taxon>
    </lineage>
</organism>
<keyword evidence="2" id="KW-1185">Reference proteome</keyword>
<gene>
    <name evidence="1" type="ORF">BDV40DRAFT_269545</name>
</gene>
<dbReference type="Proteomes" id="UP000326950">
    <property type="component" value="Unassembled WGS sequence"/>
</dbReference>
<evidence type="ECO:0000313" key="2">
    <source>
        <dbReference type="Proteomes" id="UP000326950"/>
    </source>
</evidence>
<sequence>MFNMGYVPLWKTSFPTLGVYTSALRGWRGGTLCADRKESVTFAFLLSTWFAGDRVLGMSGGYGVCRHFGWVIISLTLGIS</sequence>
<name>A0A5N6UQF9_ASPTM</name>
<accession>A0A5N6UQF9</accession>
<reference evidence="1 2" key="1">
    <citation type="submission" date="2019-04" db="EMBL/GenBank/DDBJ databases">
        <title>Friends and foes A comparative genomics study of 23 Aspergillus species from section Flavi.</title>
        <authorList>
            <consortium name="DOE Joint Genome Institute"/>
            <person name="Kjaerbolling I."/>
            <person name="Vesth T."/>
            <person name="Frisvad J.C."/>
            <person name="Nybo J.L."/>
            <person name="Theobald S."/>
            <person name="Kildgaard S."/>
            <person name="Isbrandt T."/>
            <person name="Kuo A."/>
            <person name="Sato A."/>
            <person name="Lyhne E.K."/>
            <person name="Kogle M.E."/>
            <person name="Wiebenga A."/>
            <person name="Kun R.S."/>
            <person name="Lubbers R.J."/>
            <person name="Makela M.R."/>
            <person name="Barry K."/>
            <person name="Chovatia M."/>
            <person name="Clum A."/>
            <person name="Daum C."/>
            <person name="Haridas S."/>
            <person name="He G."/>
            <person name="LaButti K."/>
            <person name="Lipzen A."/>
            <person name="Mondo S."/>
            <person name="Riley R."/>
            <person name="Salamov A."/>
            <person name="Simmons B.A."/>
            <person name="Magnuson J.K."/>
            <person name="Henrissat B."/>
            <person name="Mortensen U.H."/>
            <person name="Larsen T.O."/>
            <person name="Devries R.P."/>
            <person name="Grigoriev I.V."/>
            <person name="Machida M."/>
            <person name="Baker S.E."/>
            <person name="Andersen M.R."/>
        </authorList>
    </citation>
    <scope>NUCLEOTIDE SEQUENCE [LARGE SCALE GENOMIC DNA]</scope>
    <source>
        <strain evidence="1 2">CBS 117626</strain>
    </source>
</reference>
<dbReference type="EMBL" id="ML738651">
    <property type="protein sequence ID" value="KAE8160816.1"/>
    <property type="molecule type" value="Genomic_DNA"/>
</dbReference>
<proteinExistence type="predicted"/>
<protein>
    <submittedName>
        <fullName evidence="1">Uncharacterized protein</fullName>
    </submittedName>
</protein>
<evidence type="ECO:0000313" key="1">
    <source>
        <dbReference type="EMBL" id="KAE8160816.1"/>
    </source>
</evidence>
<dbReference type="AlphaFoldDB" id="A0A5N6UQF9"/>